<keyword evidence="9" id="KW-0234">DNA repair</keyword>
<evidence type="ECO:0000256" key="18">
    <source>
        <dbReference type="PIRSR" id="PIRSR603561-2"/>
    </source>
</evidence>
<dbReference type="PROSITE" id="PS00893">
    <property type="entry name" value="NUDIX_BOX"/>
    <property type="match status" value="1"/>
</dbReference>
<keyword evidence="4" id="KW-0235">DNA replication</keyword>
<organism evidence="20 21">
    <name type="scientific">Marinobacter litoralis</name>
    <dbReference type="NCBI Taxonomy" id="187981"/>
    <lineage>
        <taxon>Bacteria</taxon>
        <taxon>Pseudomonadati</taxon>
        <taxon>Pseudomonadota</taxon>
        <taxon>Gammaproteobacteria</taxon>
        <taxon>Pseudomonadales</taxon>
        <taxon>Marinobacteraceae</taxon>
        <taxon>Marinobacter</taxon>
    </lineage>
</organism>
<dbReference type="Pfam" id="PF14815">
    <property type="entry name" value="NUDIX_4"/>
    <property type="match status" value="1"/>
</dbReference>
<dbReference type="Pfam" id="PF02581">
    <property type="entry name" value="TMP-TENI"/>
    <property type="match status" value="1"/>
</dbReference>
<dbReference type="GO" id="GO:0009228">
    <property type="term" value="P:thiamine biosynthetic process"/>
    <property type="evidence" value="ECO:0007669"/>
    <property type="project" value="UniProtKB-KW"/>
</dbReference>
<dbReference type="Proteomes" id="UP000265903">
    <property type="component" value="Unassembled WGS sequence"/>
</dbReference>
<comment type="caution">
    <text evidence="20">The sequence shown here is derived from an EMBL/GenBank/DDBJ whole genome shotgun (WGS) entry which is preliminary data.</text>
</comment>
<dbReference type="PANTHER" id="PTHR47707">
    <property type="entry name" value="8-OXO-DGTP DIPHOSPHATASE"/>
    <property type="match status" value="1"/>
</dbReference>
<proteinExistence type="inferred from homology"/>
<keyword evidence="8 18" id="KW-0460">Magnesium</keyword>
<dbReference type="OrthoDB" id="9810648at2"/>
<comment type="catalytic activity">
    <reaction evidence="10">
        <text>8-oxo-dGTP + H2O = 8-oxo-dGMP + diphosphate + H(+)</text>
        <dbReference type="Rhea" id="RHEA:31575"/>
        <dbReference type="ChEBI" id="CHEBI:15377"/>
        <dbReference type="ChEBI" id="CHEBI:15378"/>
        <dbReference type="ChEBI" id="CHEBI:33019"/>
        <dbReference type="ChEBI" id="CHEBI:63224"/>
        <dbReference type="ChEBI" id="CHEBI:77896"/>
        <dbReference type="EC" id="3.6.1.55"/>
    </reaction>
</comment>
<evidence type="ECO:0000256" key="6">
    <source>
        <dbReference type="ARBA" id="ARBA00022763"/>
    </source>
</evidence>
<feature type="binding site" evidence="18">
    <location>
        <position position="47"/>
    </location>
    <ligand>
        <name>Mg(2+)</name>
        <dbReference type="ChEBI" id="CHEBI:18420"/>
    </ligand>
</feature>
<dbReference type="Gene3D" id="3.20.20.70">
    <property type="entry name" value="Aldolase class I"/>
    <property type="match status" value="1"/>
</dbReference>
<gene>
    <name evidence="20" type="primary">mutT</name>
    <name evidence="20" type="ORF">DOQ08_00038</name>
</gene>
<evidence type="ECO:0000256" key="12">
    <source>
        <dbReference type="ARBA" id="ARBA00038905"/>
    </source>
</evidence>
<evidence type="ECO:0000313" key="20">
    <source>
        <dbReference type="EMBL" id="RMJ05371.1"/>
    </source>
</evidence>
<dbReference type="GO" id="GO:0035539">
    <property type="term" value="F:8-oxo-7,8-dihydrodeoxyguanosine triphosphate pyrophosphatase activity"/>
    <property type="evidence" value="ECO:0007669"/>
    <property type="project" value="UniProtKB-EC"/>
</dbReference>
<dbReference type="InterPro" id="IPR029119">
    <property type="entry name" value="MutY_C"/>
</dbReference>
<dbReference type="InterPro" id="IPR003561">
    <property type="entry name" value="Mutator_MutT"/>
</dbReference>
<dbReference type="GO" id="GO:0008413">
    <property type="term" value="F:8-oxo-7,8-dihydroguanosine triphosphate pyrophosphatase activity"/>
    <property type="evidence" value="ECO:0007669"/>
    <property type="project" value="InterPro"/>
</dbReference>
<dbReference type="InterPro" id="IPR020084">
    <property type="entry name" value="NUDIX_hydrolase_CS"/>
</dbReference>
<dbReference type="InterPro" id="IPR000086">
    <property type="entry name" value="NUDIX_hydrolase_dom"/>
</dbReference>
<comment type="cofactor">
    <cofactor evidence="1 18">
        <name>Mg(2+)</name>
        <dbReference type="ChEBI" id="CHEBI:18420"/>
    </cofactor>
</comment>
<feature type="domain" description="Nudix hydrolase" evidence="19">
    <location>
        <begin position="12"/>
        <end position="142"/>
    </location>
</feature>
<dbReference type="InterPro" id="IPR015797">
    <property type="entry name" value="NUDIX_hydrolase-like_dom_sf"/>
</dbReference>
<evidence type="ECO:0000256" key="1">
    <source>
        <dbReference type="ARBA" id="ARBA00001946"/>
    </source>
</evidence>
<dbReference type="EMBL" id="QMDL01000001">
    <property type="protein sequence ID" value="RMJ05371.1"/>
    <property type="molecule type" value="Genomic_DNA"/>
</dbReference>
<accession>A0A3M2RJ79</accession>
<keyword evidence="21" id="KW-1185">Reference proteome</keyword>
<dbReference type="InterPro" id="IPR022998">
    <property type="entry name" value="ThiamineP_synth_TenI"/>
</dbReference>
<evidence type="ECO:0000256" key="11">
    <source>
        <dbReference type="ARBA" id="ARBA00036904"/>
    </source>
</evidence>
<dbReference type="AlphaFoldDB" id="A0A3M2RJ79"/>
<dbReference type="GO" id="GO:0046872">
    <property type="term" value="F:metal ion binding"/>
    <property type="evidence" value="ECO:0007669"/>
    <property type="project" value="UniProtKB-KW"/>
</dbReference>
<dbReference type="PRINTS" id="PR00502">
    <property type="entry name" value="NUDIXFAMILY"/>
</dbReference>
<keyword evidence="3" id="KW-0515">Mutator protein</keyword>
<evidence type="ECO:0000256" key="4">
    <source>
        <dbReference type="ARBA" id="ARBA00022705"/>
    </source>
</evidence>
<dbReference type="PROSITE" id="PS51462">
    <property type="entry name" value="NUDIX"/>
    <property type="match status" value="1"/>
</dbReference>
<feature type="binding site" evidence="17">
    <location>
        <position position="33"/>
    </location>
    <ligand>
        <name>8-oxo-dGTP</name>
        <dbReference type="ChEBI" id="CHEBI:77896"/>
    </ligand>
</feature>
<dbReference type="SUPFAM" id="SSF55811">
    <property type="entry name" value="Nudix"/>
    <property type="match status" value="1"/>
</dbReference>
<reference evidence="20 21" key="1">
    <citation type="submission" date="2018-08" db="EMBL/GenBank/DDBJ databases">
        <title>Whole Genome Sequence of the Moderate Halophilic Marine Bacterium Marinobacter litoralis Sw-45.</title>
        <authorList>
            <person name="Musa H."/>
        </authorList>
    </citation>
    <scope>NUCLEOTIDE SEQUENCE [LARGE SCALE GENOMIC DNA]</scope>
    <source>
        <strain evidence="20 21">Sw-45</strain>
    </source>
</reference>
<evidence type="ECO:0000256" key="5">
    <source>
        <dbReference type="ARBA" id="ARBA00022723"/>
    </source>
</evidence>
<dbReference type="FunFam" id="3.90.79.10:FF:000014">
    <property type="entry name" value="8-oxo-dGTP diphosphatase MutT"/>
    <property type="match status" value="1"/>
</dbReference>
<keyword evidence="5 18" id="KW-0479">Metal-binding</keyword>
<dbReference type="InterPro" id="IPR047127">
    <property type="entry name" value="MutT-like"/>
</dbReference>
<dbReference type="Gene3D" id="3.90.79.10">
    <property type="entry name" value="Nucleoside Triphosphate Pyrophosphohydrolase"/>
    <property type="match status" value="1"/>
</dbReference>
<dbReference type="PANTHER" id="PTHR47707:SF1">
    <property type="entry name" value="NUDIX HYDROLASE FAMILY PROTEIN"/>
    <property type="match status" value="1"/>
</dbReference>
<evidence type="ECO:0000256" key="16">
    <source>
        <dbReference type="ARBA" id="ARBA00042798"/>
    </source>
</evidence>
<feature type="binding site" evidence="17">
    <location>
        <begin position="44"/>
        <end position="47"/>
    </location>
    <ligand>
        <name>8-oxo-dGTP</name>
        <dbReference type="ChEBI" id="CHEBI:77896"/>
    </ligand>
</feature>
<feature type="binding site" evidence="17">
    <location>
        <position position="131"/>
    </location>
    <ligand>
        <name>8-oxo-dGTP</name>
        <dbReference type="ChEBI" id="CHEBI:77896"/>
    </ligand>
</feature>
<dbReference type="InterPro" id="IPR036206">
    <property type="entry name" value="ThiamineP_synth_sf"/>
</dbReference>
<name>A0A3M2RJ79_9GAMM</name>
<dbReference type="CDD" id="cd00564">
    <property type="entry name" value="TMP_TenI"/>
    <property type="match status" value="1"/>
</dbReference>
<dbReference type="GO" id="GO:0044715">
    <property type="term" value="F:8-oxo-dGDP phosphatase activity"/>
    <property type="evidence" value="ECO:0007669"/>
    <property type="project" value="TreeGrafter"/>
</dbReference>
<keyword evidence="6" id="KW-0227">DNA damage</keyword>
<dbReference type="GO" id="GO:0044716">
    <property type="term" value="F:8-oxo-GDP phosphatase activity"/>
    <property type="evidence" value="ECO:0007669"/>
    <property type="project" value="TreeGrafter"/>
</dbReference>
<dbReference type="SUPFAM" id="SSF51391">
    <property type="entry name" value="Thiamin phosphate synthase"/>
    <property type="match status" value="1"/>
</dbReference>
<dbReference type="CDD" id="cd03425">
    <property type="entry name" value="NUDIX_MutT_NudA_like"/>
    <property type="match status" value="1"/>
</dbReference>
<sequence>MPNTAANRLSVPKQVHVAVAVIIRNGRVLIARRPDHVHQGGLLEFPGGKVEQGESVQQALVREIEEETGLTVPLESLQPVIGIRHDYGDKQVFLDVWKTSAAKGEPEGREGQPIDWMRPDALQDEDFPAANRPIIRALSLPGNLPITGAMASWENGRDRFVAALPSLKSGLVVLRAPELPAHDYRQLAQAVLAESEGSGVGVLLHGCPDLAAEFPEAAGVHLPWREAEGLPERPVPVNRLLGVSCHSADQLRQAERLGADYAVFGPVLPTASHPGEPGLGWEEFERQVSMAVVPVYGLGGLALEHQTQAQACGGQGVAGISFWWPSHDDR</sequence>
<evidence type="ECO:0000256" key="7">
    <source>
        <dbReference type="ARBA" id="ARBA00022801"/>
    </source>
</evidence>
<evidence type="ECO:0000256" key="2">
    <source>
        <dbReference type="ARBA" id="ARBA00005582"/>
    </source>
</evidence>
<dbReference type="NCBIfam" id="NF006530">
    <property type="entry name" value="PRK08999.1"/>
    <property type="match status" value="1"/>
</dbReference>
<evidence type="ECO:0000256" key="14">
    <source>
        <dbReference type="ARBA" id="ARBA00041592"/>
    </source>
</evidence>
<dbReference type="NCBIfam" id="TIGR00586">
    <property type="entry name" value="mutt"/>
    <property type="match status" value="1"/>
</dbReference>
<feature type="binding site" evidence="17">
    <location>
        <position position="38"/>
    </location>
    <ligand>
        <name>8-oxo-dGTP</name>
        <dbReference type="ChEBI" id="CHEBI:77896"/>
    </ligand>
</feature>
<dbReference type="InterPro" id="IPR020476">
    <property type="entry name" value="Nudix_hydrolase"/>
</dbReference>
<dbReference type="InterPro" id="IPR013785">
    <property type="entry name" value="Aldolase_TIM"/>
</dbReference>
<evidence type="ECO:0000256" key="8">
    <source>
        <dbReference type="ARBA" id="ARBA00022842"/>
    </source>
</evidence>
<keyword evidence="7 20" id="KW-0378">Hydrolase</keyword>
<evidence type="ECO:0000256" key="15">
    <source>
        <dbReference type="ARBA" id="ARBA00041979"/>
    </source>
</evidence>
<dbReference type="RefSeq" id="WP_114332901.1">
    <property type="nucleotide sequence ID" value="NZ_QMDL01000001.1"/>
</dbReference>
<evidence type="ECO:0000256" key="3">
    <source>
        <dbReference type="ARBA" id="ARBA00022457"/>
    </source>
</evidence>
<protein>
    <recommendedName>
        <fullName evidence="13">8-oxo-dGTP diphosphatase</fullName>
        <ecNumber evidence="12">3.6.1.55</ecNumber>
    </recommendedName>
    <alternativeName>
        <fullName evidence="16">7,8-dihydro-8-oxoguanine-triphosphatase</fullName>
    </alternativeName>
    <alternativeName>
        <fullName evidence="15">Mutator protein MutT</fullName>
    </alternativeName>
    <alternativeName>
        <fullName evidence="14">dGTP pyrophosphohydrolase</fullName>
    </alternativeName>
</protein>
<evidence type="ECO:0000256" key="13">
    <source>
        <dbReference type="ARBA" id="ARBA00040794"/>
    </source>
</evidence>
<dbReference type="GO" id="GO:0006281">
    <property type="term" value="P:DNA repair"/>
    <property type="evidence" value="ECO:0007669"/>
    <property type="project" value="UniProtKB-KW"/>
</dbReference>
<comment type="catalytic activity">
    <reaction evidence="11">
        <text>8-oxo-GTP + H2O = 8-oxo-GMP + diphosphate + H(+)</text>
        <dbReference type="Rhea" id="RHEA:67616"/>
        <dbReference type="ChEBI" id="CHEBI:15377"/>
        <dbReference type="ChEBI" id="CHEBI:15378"/>
        <dbReference type="ChEBI" id="CHEBI:33019"/>
        <dbReference type="ChEBI" id="CHEBI:143553"/>
        <dbReference type="ChEBI" id="CHEBI:145694"/>
    </reaction>
</comment>
<evidence type="ECO:0000256" key="10">
    <source>
        <dbReference type="ARBA" id="ARBA00035861"/>
    </source>
</evidence>
<dbReference type="GO" id="GO:0006260">
    <property type="term" value="P:DNA replication"/>
    <property type="evidence" value="ECO:0007669"/>
    <property type="project" value="UniProtKB-KW"/>
</dbReference>
<evidence type="ECO:0000313" key="21">
    <source>
        <dbReference type="Proteomes" id="UP000265903"/>
    </source>
</evidence>
<evidence type="ECO:0000259" key="19">
    <source>
        <dbReference type="PROSITE" id="PS51462"/>
    </source>
</evidence>
<comment type="similarity">
    <text evidence="2">Belongs to the Nudix hydrolase family.</text>
</comment>
<evidence type="ECO:0000256" key="9">
    <source>
        <dbReference type="ARBA" id="ARBA00023204"/>
    </source>
</evidence>
<dbReference type="EC" id="3.6.1.55" evidence="12"/>
<evidence type="ECO:0000256" key="17">
    <source>
        <dbReference type="PIRSR" id="PIRSR603561-1"/>
    </source>
</evidence>
<feature type="binding site" evidence="18">
    <location>
        <position position="67"/>
    </location>
    <ligand>
        <name>Mg(2+)</name>
        <dbReference type="ChEBI" id="CHEBI:18420"/>
    </ligand>
</feature>